<reference evidence="2 3" key="1">
    <citation type="submission" date="2015-04" db="EMBL/GenBank/DDBJ databases">
        <title>The draft genome sequence of Roseovarius sp.R12b.</title>
        <authorList>
            <person name="Li G."/>
            <person name="Lai Q."/>
            <person name="Shao Z."/>
            <person name="Yan P."/>
        </authorList>
    </citation>
    <scope>NUCLEOTIDE SEQUENCE [LARGE SCALE GENOMIC DNA]</scope>
    <source>
        <strain evidence="2 3">R12B</strain>
    </source>
</reference>
<feature type="transmembrane region" description="Helical" evidence="1">
    <location>
        <begin position="55"/>
        <end position="77"/>
    </location>
</feature>
<keyword evidence="1" id="KW-0812">Transmembrane</keyword>
<dbReference type="AlphaFoldDB" id="A0A0T5NU77"/>
<evidence type="ECO:0008006" key="4">
    <source>
        <dbReference type="Google" id="ProtNLM"/>
    </source>
</evidence>
<dbReference type="Pfam" id="PF11750">
    <property type="entry name" value="DUF3307"/>
    <property type="match status" value="1"/>
</dbReference>
<name>A0A0T5NU77_9RHOB</name>
<accession>A0A0T5NU77</accession>
<dbReference type="Proteomes" id="UP000051295">
    <property type="component" value="Unassembled WGS sequence"/>
</dbReference>
<dbReference type="OrthoDB" id="558011at2"/>
<dbReference type="RefSeq" id="WP_057792971.1">
    <property type="nucleotide sequence ID" value="NZ_LAXJ01000009.1"/>
</dbReference>
<dbReference type="InterPro" id="IPR021737">
    <property type="entry name" value="Phage_phiKZ_Orf197"/>
</dbReference>
<keyword evidence="1" id="KW-0472">Membrane</keyword>
<dbReference type="EMBL" id="LAXJ01000009">
    <property type="protein sequence ID" value="KRS12474.1"/>
    <property type="molecule type" value="Genomic_DNA"/>
</dbReference>
<comment type="caution">
    <text evidence="2">The sequence shown here is derived from an EMBL/GenBank/DDBJ whole genome shotgun (WGS) entry which is preliminary data.</text>
</comment>
<dbReference type="STRING" id="1641875.XM53_10245"/>
<keyword evidence="3" id="KW-1185">Reference proteome</keyword>
<gene>
    <name evidence="2" type="ORF">XM53_10245</name>
</gene>
<dbReference type="PATRIC" id="fig|1641875.4.peg.4467"/>
<proteinExistence type="predicted"/>
<evidence type="ECO:0000313" key="2">
    <source>
        <dbReference type="EMBL" id="KRS12474.1"/>
    </source>
</evidence>
<keyword evidence="1" id="KW-1133">Transmembrane helix</keyword>
<organism evidence="2 3">
    <name type="scientific">Roseovarius atlanticus</name>
    <dbReference type="NCBI Taxonomy" id="1641875"/>
    <lineage>
        <taxon>Bacteria</taxon>
        <taxon>Pseudomonadati</taxon>
        <taxon>Pseudomonadota</taxon>
        <taxon>Alphaproteobacteria</taxon>
        <taxon>Rhodobacterales</taxon>
        <taxon>Roseobacteraceae</taxon>
        <taxon>Roseovarius</taxon>
    </lineage>
</organism>
<evidence type="ECO:0000313" key="3">
    <source>
        <dbReference type="Proteomes" id="UP000051295"/>
    </source>
</evidence>
<evidence type="ECO:0000256" key="1">
    <source>
        <dbReference type="SAM" id="Phobius"/>
    </source>
</evidence>
<sequence length="124" mass="13394">MTESGILIFLVLIQVKHYFADFRWQTGEMLAHKGEFLHPAGMAHAGLHGLLSLPVMTLAGLGGPGLIVALALAEVFVHNVIDWKKANLQNGKADLDEAGFWRLVGLDQAAHQLTYVAILAVGLL</sequence>
<protein>
    <recommendedName>
        <fullName evidence="4">DUF3307 domain-containing protein</fullName>
    </recommendedName>
</protein>